<keyword evidence="2" id="KW-1185">Reference proteome</keyword>
<name>A0ACB7RPR4_HYAAI</name>
<comment type="caution">
    <text evidence="1">The sequence shown here is derived from an EMBL/GenBank/DDBJ whole genome shotgun (WGS) entry which is preliminary data.</text>
</comment>
<sequence length="542" mass="59404">MQGWADVSFHGSTEIPTPNLDALAADGVVLNSHYAQPVCAPSRAALLTGLYPLRFGLQEAMLHPSARGGVPVNVTLLPQHLRRLGYKCHTVGKWHLGCSSEDRMPTNRGFDSHLGFLNHGEDYITHTIVYNGSCGYDFWFNEEVLTDAHGIYSMDLFLNWAKKVIADHDPSKPLFLYLSMQAPHIGSATRLFAPPEENIAKFPHIQNADRAGYAATVDTLDQAIGAVVEALYEKGMLGDSVIVFSSDNGASPQGMGSDWPLRGAKQTLWEGGVRVPAFIWSPLLRGRKERVSFDVMHLVDWMPTLYQAAGGKPEDLGAIDGVSQWDTLLSGSETPARQELLHGFNPAYGSGAYRSGRYKLVVVPNDGSWDDRRLQHFGDRPSGVDLDGLAAESKVSEVLAKFHAPGSARAATPEWRRTASVSCELDRRSNFESAHSPYLFDIVDDPCELRNLAQEQSHIVDTMMRKLAAAADIAAPPSTEAPDPEAYPQYNNCTWGPRRNVTCSSDLQFCSATAMNNSFSAALPRLFLVGLCLAYLSRNPII</sequence>
<dbReference type="Proteomes" id="UP000821845">
    <property type="component" value="Chromosome 8"/>
</dbReference>
<proteinExistence type="predicted"/>
<reference evidence="1" key="1">
    <citation type="submission" date="2020-05" db="EMBL/GenBank/DDBJ databases">
        <title>Large-scale comparative analyses of tick genomes elucidate their genetic diversity and vector capacities.</title>
        <authorList>
            <person name="Jia N."/>
            <person name="Wang J."/>
            <person name="Shi W."/>
            <person name="Du L."/>
            <person name="Sun Y."/>
            <person name="Zhan W."/>
            <person name="Jiang J."/>
            <person name="Wang Q."/>
            <person name="Zhang B."/>
            <person name="Ji P."/>
            <person name="Sakyi L.B."/>
            <person name="Cui X."/>
            <person name="Yuan T."/>
            <person name="Jiang B."/>
            <person name="Yang W."/>
            <person name="Lam T.T.-Y."/>
            <person name="Chang Q."/>
            <person name="Ding S."/>
            <person name="Wang X."/>
            <person name="Zhu J."/>
            <person name="Ruan X."/>
            <person name="Zhao L."/>
            <person name="Wei J."/>
            <person name="Que T."/>
            <person name="Du C."/>
            <person name="Cheng J."/>
            <person name="Dai P."/>
            <person name="Han X."/>
            <person name="Huang E."/>
            <person name="Gao Y."/>
            <person name="Liu J."/>
            <person name="Shao H."/>
            <person name="Ye R."/>
            <person name="Li L."/>
            <person name="Wei W."/>
            <person name="Wang X."/>
            <person name="Wang C."/>
            <person name="Yang T."/>
            <person name="Huo Q."/>
            <person name="Li W."/>
            <person name="Guo W."/>
            <person name="Chen H."/>
            <person name="Zhou L."/>
            <person name="Ni X."/>
            <person name="Tian J."/>
            <person name="Zhou Y."/>
            <person name="Sheng Y."/>
            <person name="Liu T."/>
            <person name="Pan Y."/>
            <person name="Xia L."/>
            <person name="Li J."/>
            <person name="Zhao F."/>
            <person name="Cao W."/>
        </authorList>
    </citation>
    <scope>NUCLEOTIDE SEQUENCE</scope>
    <source>
        <strain evidence="1">Hyas-2018</strain>
    </source>
</reference>
<protein>
    <submittedName>
        <fullName evidence="1">Uncharacterized protein</fullName>
    </submittedName>
</protein>
<accession>A0ACB7RPR4</accession>
<gene>
    <name evidence="1" type="ORF">HPB50_001073</name>
</gene>
<dbReference type="EMBL" id="CM023488">
    <property type="protein sequence ID" value="KAH6923434.1"/>
    <property type="molecule type" value="Genomic_DNA"/>
</dbReference>
<evidence type="ECO:0000313" key="1">
    <source>
        <dbReference type="EMBL" id="KAH6923434.1"/>
    </source>
</evidence>
<evidence type="ECO:0000313" key="2">
    <source>
        <dbReference type="Proteomes" id="UP000821845"/>
    </source>
</evidence>
<organism evidence="1 2">
    <name type="scientific">Hyalomma asiaticum</name>
    <name type="common">Tick</name>
    <dbReference type="NCBI Taxonomy" id="266040"/>
    <lineage>
        <taxon>Eukaryota</taxon>
        <taxon>Metazoa</taxon>
        <taxon>Ecdysozoa</taxon>
        <taxon>Arthropoda</taxon>
        <taxon>Chelicerata</taxon>
        <taxon>Arachnida</taxon>
        <taxon>Acari</taxon>
        <taxon>Parasitiformes</taxon>
        <taxon>Ixodida</taxon>
        <taxon>Ixodoidea</taxon>
        <taxon>Ixodidae</taxon>
        <taxon>Hyalomminae</taxon>
        <taxon>Hyalomma</taxon>
    </lineage>
</organism>